<keyword evidence="1" id="KW-0677">Repeat</keyword>
<protein>
    <submittedName>
        <fullName evidence="5">Histone-lysine N-methyltransferase prdm9</fullName>
    </submittedName>
</protein>
<evidence type="ECO:0000313" key="6">
    <source>
        <dbReference type="Proteomes" id="UP000735302"/>
    </source>
</evidence>
<dbReference type="SUPFAM" id="SSF48403">
    <property type="entry name" value="Ankyrin repeat"/>
    <property type="match status" value="1"/>
</dbReference>
<dbReference type="SMART" id="SM00248">
    <property type="entry name" value="ANK"/>
    <property type="match status" value="6"/>
</dbReference>
<dbReference type="PROSITE" id="PS50297">
    <property type="entry name" value="ANK_REP_REGION"/>
    <property type="match status" value="2"/>
</dbReference>
<feature type="repeat" description="ANK" evidence="3">
    <location>
        <begin position="218"/>
        <end position="250"/>
    </location>
</feature>
<gene>
    <name evidence="5" type="ORF">PoB_003589100</name>
</gene>
<dbReference type="PRINTS" id="PR01415">
    <property type="entry name" value="ANKYRIN"/>
</dbReference>
<accession>A0AAV4ADW1</accession>
<evidence type="ECO:0000256" key="3">
    <source>
        <dbReference type="PROSITE-ProRule" id="PRU00023"/>
    </source>
</evidence>
<dbReference type="Proteomes" id="UP000735302">
    <property type="component" value="Unassembled WGS sequence"/>
</dbReference>
<reference evidence="5 6" key="1">
    <citation type="journal article" date="2021" name="Elife">
        <title>Chloroplast acquisition without the gene transfer in kleptoplastic sea slugs, Plakobranchus ocellatus.</title>
        <authorList>
            <person name="Maeda T."/>
            <person name="Takahashi S."/>
            <person name="Yoshida T."/>
            <person name="Shimamura S."/>
            <person name="Takaki Y."/>
            <person name="Nagai Y."/>
            <person name="Toyoda A."/>
            <person name="Suzuki Y."/>
            <person name="Arimoto A."/>
            <person name="Ishii H."/>
            <person name="Satoh N."/>
            <person name="Nishiyama T."/>
            <person name="Hasebe M."/>
            <person name="Maruyama T."/>
            <person name="Minagawa J."/>
            <person name="Obokata J."/>
            <person name="Shigenobu S."/>
        </authorList>
    </citation>
    <scope>NUCLEOTIDE SEQUENCE [LARGE SCALE GENOMIC DNA]</scope>
</reference>
<dbReference type="InterPro" id="IPR002110">
    <property type="entry name" value="Ankyrin_rpt"/>
</dbReference>
<dbReference type="SUPFAM" id="SSF158235">
    <property type="entry name" value="SOCS box-like"/>
    <property type="match status" value="1"/>
</dbReference>
<evidence type="ECO:0000313" key="5">
    <source>
        <dbReference type="EMBL" id="GFO09386.1"/>
    </source>
</evidence>
<name>A0AAV4ADW1_9GAST</name>
<dbReference type="Pfam" id="PF12796">
    <property type="entry name" value="Ank_2"/>
    <property type="match status" value="2"/>
</dbReference>
<dbReference type="InterPro" id="IPR036770">
    <property type="entry name" value="Ankyrin_rpt-contain_sf"/>
</dbReference>
<dbReference type="Gene3D" id="1.25.40.20">
    <property type="entry name" value="Ankyrin repeat-containing domain"/>
    <property type="match status" value="2"/>
</dbReference>
<keyword evidence="2 3" id="KW-0040">ANK repeat</keyword>
<feature type="repeat" description="ANK" evidence="3">
    <location>
        <begin position="75"/>
        <end position="112"/>
    </location>
</feature>
<dbReference type="SMART" id="SM00969">
    <property type="entry name" value="SOCS_box"/>
    <property type="match status" value="1"/>
</dbReference>
<dbReference type="EMBL" id="BLXT01004061">
    <property type="protein sequence ID" value="GFO09386.1"/>
    <property type="molecule type" value="Genomic_DNA"/>
</dbReference>
<dbReference type="Pfam" id="PF07525">
    <property type="entry name" value="SOCS_box"/>
    <property type="match status" value="1"/>
</dbReference>
<dbReference type="Gene3D" id="1.10.750.20">
    <property type="entry name" value="SOCS box"/>
    <property type="match status" value="1"/>
</dbReference>
<evidence type="ECO:0000256" key="1">
    <source>
        <dbReference type="ARBA" id="ARBA00022737"/>
    </source>
</evidence>
<sequence>MSFASLHVLREHINTLTLETGTGIDLETLLNSKLVRDIIEQTRMPVLCLVCHISKVRLVACILEQGIDVNACGKDGMTPLHIVCCSERSQHAHLKIAAMLVRYGARLDSQDSCGSTPLLLACHSSQMELVKFLLANGCRTDIPDNQGETPFSVTCRMATDQWYFWNTECMNNMLEEDTSNLSDSLETSDRSVGLIPLDEKFQPLVICKLLLKAGVNPAHATFLPTAVLYGTVDTVRELLQLGMNVNLMDNNGSPLGCSCKASHVPSSVVKLLLEHGADVNEANSCRKEKPIILAYVFNFIEKICMLLSFGAKISPEQMSELVSISISKWFLESPDIVYENSKELLALKLLQKAGFRPLHSLIAMKLNRIALCSSYTRIQPWIFSLLFPMLSLADRCRIKIRSQLPPSIDDNVEHLPLPTALKNFLRFAEFSQKHIH</sequence>
<feature type="repeat" description="ANK" evidence="3">
    <location>
        <begin position="250"/>
        <end position="284"/>
    </location>
</feature>
<proteinExistence type="predicted"/>
<evidence type="ECO:0000259" key="4">
    <source>
        <dbReference type="PROSITE" id="PS50225"/>
    </source>
</evidence>
<dbReference type="AlphaFoldDB" id="A0AAV4ADW1"/>
<dbReference type="CDD" id="cd03587">
    <property type="entry name" value="SOCS"/>
    <property type="match status" value="1"/>
</dbReference>
<dbReference type="PANTHER" id="PTHR24171">
    <property type="entry name" value="ANKYRIN REPEAT DOMAIN-CONTAINING PROTEIN 39-RELATED"/>
    <property type="match status" value="1"/>
</dbReference>
<dbReference type="PROSITE" id="PS50088">
    <property type="entry name" value="ANK_REPEAT"/>
    <property type="match status" value="4"/>
</dbReference>
<dbReference type="InterPro" id="IPR001496">
    <property type="entry name" value="SOCS_box"/>
</dbReference>
<dbReference type="PROSITE" id="PS50225">
    <property type="entry name" value="SOCS"/>
    <property type="match status" value="1"/>
</dbReference>
<comment type="caution">
    <text evidence="5">The sequence shown here is derived from an EMBL/GenBank/DDBJ whole genome shotgun (WGS) entry which is preliminary data.</text>
</comment>
<dbReference type="InterPro" id="IPR036036">
    <property type="entry name" value="SOCS_box-like_dom_sf"/>
</dbReference>
<evidence type="ECO:0000256" key="2">
    <source>
        <dbReference type="ARBA" id="ARBA00023043"/>
    </source>
</evidence>
<keyword evidence="6" id="KW-1185">Reference proteome</keyword>
<feature type="domain" description="SOCS box" evidence="4">
    <location>
        <begin position="391"/>
        <end position="431"/>
    </location>
</feature>
<dbReference type="GO" id="GO:0035556">
    <property type="term" value="P:intracellular signal transduction"/>
    <property type="evidence" value="ECO:0007669"/>
    <property type="project" value="InterPro"/>
</dbReference>
<feature type="repeat" description="ANK" evidence="3">
    <location>
        <begin position="113"/>
        <end position="145"/>
    </location>
</feature>
<organism evidence="5 6">
    <name type="scientific">Plakobranchus ocellatus</name>
    <dbReference type="NCBI Taxonomy" id="259542"/>
    <lineage>
        <taxon>Eukaryota</taxon>
        <taxon>Metazoa</taxon>
        <taxon>Spiralia</taxon>
        <taxon>Lophotrochozoa</taxon>
        <taxon>Mollusca</taxon>
        <taxon>Gastropoda</taxon>
        <taxon>Heterobranchia</taxon>
        <taxon>Euthyneura</taxon>
        <taxon>Panpulmonata</taxon>
        <taxon>Sacoglossa</taxon>
        <taxon>Placobranchoidea</taxon>
        <taxon>Plakobranchidae</taxon>
        <taxon>Plakobranchus</taxon>
    </lineage>
</organism>